<dbReference type="AlphaFoldDB" id="A0A815R0H4"/>
<name>A0A815R0H4_ADIRI</name>
<dbReference type="EMBL" id="CAJNOJ010001320">
    <property type="protein sequence ID" value="CAF1549182.1"/>
    <property type="molecule type" value="Genomic_DNA"/>
</dbReference>
<accession>A0A815R0H4</accession>
<gene>
    <name evidence="2" type="ORF">EDS130_LOCUS45878</name>
    <name evidence="1" type="ORF">XAT740_LOCUS37910</name>
</gene>
<keyword evidence="3" id="KW-1185">Reference proteome</keyword>
<evidence type="ECO:0000313" key="2">
    <source>
        <dbReference type="EMBL" id="CAF1549182.1"/>
    </source>
</evidence>
<protein>
    <submittedName>
        <fullName evidence="1">Uncharacterized protein</fullName>
    </submittedName>
</protein>
<proteinExistence type="predicted"/>
<evidence type="ECO:0000313" key="1">
    <source>
        <dbReference type="EMBL" id="CAF1469753.1"/>
    </source>
</evidence>
<organism evidence="1 3">
    <name type="scientific">Adineta ricciae</name>
    <name type="common">Rotifer</name>
    <dbReference type="NCBI Taxonomy" id="249248"/>
    <lineage>
        <taxon>Eukaryota</taxon>
        <taxon>Metazoa</taxon>
        <taxon>Spiralia</taxon>
        <taxon>Gnathifera</taxon>
        <taxon>Rotifera</taxon>
        <taxon>Eurotatoria</taxon>
        <taxon>Bdelloidea</taxon>
        <taxon>Adinetida</taxon>
        <taxon>Adinetidae</taxon>
        <taxon>Adineta</taxon>
    </lineage>
</organism>
<evidence type="ECO:0000313" key="3">
    <source>
        <dbReference type="Proteomes" id="UP000663828"/>
    </source>
</evidence>
<dbReference type="EMBL" id="CAJNOR010004035">
    <property type="protein sequence ID" value="CAF1469753.1"/>
    <property type="molecule type" value="Genomic_DNA"/>
</dbReference>
<dbReference type="Proteomes" id="UP000663828">
    <property type="component" value="Unassembled WGS sequence"/>
</dbReference>
<comment type="caution">
    <text evidence="1">The sequence shown here is derived from an EMBL/GenBank/DDBJ whole genome shotgun (WGS) entry which is preliminary data.</text>
</comment>
<dbReference type="Proteomes" id="UP000663852">
    <property type="component" value="Unassembled WGS sequence"/>
</dbReference>
<sequence>MCEQASDTSLSHAHFELITTTVINREPELSDFLWFVVNSMTHSHYHMSNVETTLDREADDGELTNDVECEDSVEGIWDPISDDEGEDENAGKRCANSFSLDYMIKRIKF</sequence>
<reference evidence="1" key="1">
    <citation type="submission" date="2021-02" db="EMBL/GenBank/DDBJ databases">
        <authorList>
            <person name="Nowell W R."/>
        </authorList>
    </citation>
    <scope>NUCLEOTIDE SEQUENCE</scope>
</reference>